<dbReference type="PANTHER" id="PTHR32166">
    <property type="entry name" value="OSJNBA0013A04.12 PROTEIN"/>
    <property type="match status" value="1"/>
</dbReference>
<feature type="compositionally biased region" description="Basic residues" evidence="1">
    <location>
        <begin position="79"/>
        <end position="88"/>
    </location>
</feature>
<dbReference type="Proteomes" id="UP000479710">
    <property type="component" value="Unassembled WGS sequence"/>
</dbReference>
<accession>A0A6G1DFT5</accession>
<dbReference type="SUPFAM" id="SSF53098">
    <property type="entry name" value="Ribonuclease H-like"/>
    <property type="match status" value="1"/>
</dbReference>
<dbReference type="OrthoDB" id="645489at2759"/>
<organism evidence="2 3">
    <name type="scientific">Oryza meyeriana var. granulata</name>
    <dbReference type="NCBI Taxonomy" id="110450"/>
    <lineage>
        <taxon>Eukaryota</taxon>
        <taxon>Viridiplantae</taxon>
        <taxon>Streptophyta</taxon>
        <taxon>Embryophyta</taxon>
        <taxon>Tracheophyta</taxon>
        <taxon>Spermatophyta</taxon>
        <taxon>Magnoliopsida</taxon>
        <taxon>Liliopsida</taxon>
        <taxon>Poales</taxon>
        <taxon>Poaceae</taxon>
        <taxon>BOP clade</taxon>
        <taxon>Oryzoideae</taxon>
        <taxon>Oryzeae</taxon>
        <taxon>Oryzinae</taxon>
        <taxon>Oryza</taxon>
        <taxon>Oryza meyeriana</taxon>
    </lineage>
</organism>
<evidence type="ECO:0000313" key="3">
    <source>
        <dbReference type="Proteomes" id="UP000479710"/>
    </source>
</evidence>
<dbReference type="InterPro" id="IPR012337">
    <property type="entry name" value="RNaseH-like_sf"/>
</dbReference>
<dbReference type="EMBL" id="SPHZ02000006">
    <property type="protein sequence ID" value="KAF0911034.1"/>
    <property type="molecule type" value="Genomic_DNA"/>
</dbReference>
<evidence type="ECO:0000313" key="2">
    <source>
        <dbReference type="EMBL" id="KAF0911034.1"/>
    </source>
</evidence>
<reference evidence="2 3" key="1">
    <citation type="submission" date="2019-11" db="EMBL/GenBank/DDBJ databases">
        <title>Whole genome sequence of Oryza granulata.</title>
        <authorList>
            <person name="Li W."/>
        </authorList>
    </citation>
    <scope>NUCLEOTIDE SEQUENCE [LARGE SCALE GENOMIC DNA]</scope>
    <source>
        <strain evidence="3">cv. Menghai</strain>
        <tissue evidence="2">Leaf</tissue>
    </source>
</reference>
<feature type="region of interest" description="Disordered" evidence="1">
    <location>
        <begin position="72"/>
        <end position="109"/>
    </location>
</feature>
<comment type="caution">
    <text evidence="2">The sequence shown here is derived from an EMBL/GenBank/DDBJ whole genome shotgun (WGS) entry which is preliminary data.</text>
</comment>
<gene>
    <name evidence="2" type="ORF">E2562_005422</name>
</gene>
<protein>
    <submittedName>
        <fullName evidence="2">Uncharacterized protein</fullName>
    </submittedName>
</protein>
<name>A0A6G1DFT5_9ORYZ</name>
<sequence length="324" mass="35746">MLHSLDAVAAKKKRKQSLAEGIRRINHSAPPAAPLAPADSAVAEMESPIHMIPLNEVLDMGSVPLEARPPETRVMRGSTSKKRKKLTARHASTTPLAHQNQQPLQSTTAPQTQPFHDMVMAFDAAASQLRHFDQSSSNKEQVYMAIGRFLYDANPLYELLKNVVEEVGEKNVVQCIDGMLEDFSKVGAINEIICNAKAITGFIYNSAFALNLMKRHLHGKDLLVPAETRAAMNFVTLKNMQQHKAKAFDPVSVDNIDIVDDWVVDRSALVSGQAEQSNWTEINQPVNNITSMGPSDDDEFESFIEGVDDEIIQGASRGTQEDDE</sequence>
<feature type="compositionally biased region" description="Polar residues" evidence="1">
    <location>
        <begin position="90"/>
        <end position="109"/>
    </location>
</feature>
<evidence type="ECO:0000256" key="1">
    <source>
        <dbReference type="SAM" id="MobiDB-lite"/>
    </source>
</evidence>
<dbReference type="AlphaFoldDB" id="A0A6G1DFT5"/>
<keyword evidence="3" id="KW-1185">Reference proteome</keyword>
<proteinExistence type="predicted"/>
<dbReference type="PANTHER" id="PTHR32166:SF88">
    <property type="entry name" value="HAT TRANSPOSON SUPERFAMILY"/>
    <property type="match status" value="1"/>
</dbReference>